<dbReference type="SUPFAM" id="SSF47413">
    <property type="entry name" value="lambda repressor-like DNA-binding domains"/>
    <property type="match status" value="1"/>
</dbReference>
<dbReference type="InterPro" id="IPR001387">
    <property type="entry name" value="Cro/C1-type_HTH"/>
</dbReference>
<name>A0ABV9VJL1_STRAZ</name>
<dbReference type="Pfam" id="PF13560">
    <property type="entry name" value="HTH_31"/>
    <property type="match status" value="1"/>
</dbReference>
<comment type="caution">
    <text evidence="3">The sequence shown here is derived from an EMBL/GenBank/DDBJ whole genome shotgun (WGS) entry which is preliminary data.</text>
</comment>
<organism evidence="3 4">
    <name type="scientific">Streptomyces atroolivaceus</name>
    <dbReference type="NCBI Taxonomy" id="66869"/>
    <lineage>
        <taxon>Bacteria</taxon>
        <taxon>Bacillati</taxon>
        <taxon>Actinomycetota</taxon>
        <taxon>Actinomycetes</taxon>
        <taxon>Kitasatosporales</taxon>
        <taxon>Streptomycetaceae</taxon>
        <taxon>Streptomyces</taxon>
    </lineage>
</organism>
<feature type="region of interest" description="Disordered" evidence="1">
    <location>
        <begin position="159"/>
        <end position="181"/>
    </location>
</feature>
<sequence length="368" mass="40090">MIRRVKEMTGGATEQRSQCRYCGQGMEQRAGRGRKRIYCTIECRQRAQKERDGRGAAGAATAHAGRPLARVIAEELLTLASDLLDAEYEGQGVAELLSRAAAVTKEAEYYMGAAARDARRKGSSWEEIARAACVSESTARTRWGESEVMRRIALRSVERQRARQAQPSPASAVREAEAGPASASRAARQLAQALAHLHQASGLSIQEVADSTDLSRSYVSRILSVQRTPSWPVVCQLVEVFGEDPMALRAMWESANGMAAPPQDLLESNARLYAALQGLHLAAGRPDTKRICELSSGEIDIETAERILDGGRIPTWEKTGRFVTAVGGCPADIRPLWEAVYTAFLNACDPQPSSNRSDGARFDCEDLL</sequence>
<feature type="domain" description="HTH cro/C1-type" evidence="2">
    <location>
        <begin position="194"/>
        <end position="248"/>
    </location>
</feature>
<dbReference type="GeneID" id="31237451"/>
<evidence type="ECO:0000259" key="2">
    <source>
        <dbReference type="PROSITE" id="PS50943"/>
    </source>
</evidence>
<evidence type="ECO:0000313" key="3">
    <source>
        <dbReference type="EMBL" id="MFC4983398.1"/>
    </source>
</evidence>
<gene>
    <name evidence="3" type="ORF">ACFPL4_34555</name>
</gene>
<dbReference type="SMART" id="SM00530">
    <property type="entry name" value="HTH_XRE"/>
    <property type="match status" value="1"/>
</dbReference>
<dbReference type="InterPro" id="IPR010982">
    <property type="entry name" value="Lambda_DNA-bd_dom_sf"/>
</dbReference>
<dbReference type="RefSeq" id="WP_033305644.1">
    <property type="nucleotide sequence ID" value="NZ_JBHSJE010000016.1"/>
</dbReference>
<dbReference type="EMBL" id="JBHSJE010000016">
    <property type="protein sequence ID" value="MFC4983398.1"/>
    <property type="molecule type" value="Genomic_DNA"/>
</dbReference>
<evidence type="ECO:0000313" key="4">
    <source>
        <dbReference type="Proteomes" id="UP001595908"/>
    </source>
</evidence>
<dbReference type="CDD" id="cd00093">
    <property type="entry name" value="HTH_XRE"/>
    <property type="match status" value="1"/>
</dbReference>
<dbReference type="Proteomes" id="UP001595908">
    <property type="component" value="Unassembled WGS sequence"/>
</dbReference>
<dbReference type="PROSITE" id="PS50943">
    <property type="entry name" value="HTH_CROC1"/>
    <property type="match status" value="1"/>
</dbReference>
<protein>
    <submittedName>
        <fullName evidence="3">Helix-turn-helix domain-containing protein</fullName>
    </submittedName>
</protein>
<evidence type="ECO:0000256" key="1">
    <source>
        <dbReference type="SAM" id="MobiDB-lite"/>
    </source>
</evidence>
<accession>A0ABV9VJL1</accession>
<proteinExistence type="predicted"/>
<dbReference type="Gene3D" id="1.10.260.40">
    <property type="entry name" value="lambda repressor-like DNA-binding domains"/>
    <property type="match status" value="1"/>
</dbReference>
<reference evidence="4" key="1">
    <citation type="journal article" date="2019" name="Int. J. Syst. Evol. Microbiol.">
        <title>The Global Catalogue of Microorganisms (GCM) 10K type strain sequencing project: providing services to taxonomists for standard genome sequencing and annotation.</title>
        <authorList>
            <consortium name="The Broad Institute Genomics Platform"/>
            <consortium name="The Broad Institute Genome Sequencing Center for Infectious Disease"/>
            <person name="Wu L."/>
            <person name="Ma J."/>
        </authorList>
    </citation>
    <scope>NUCLEOTIDE SEQUENCE [LARGE SCALE GENOMIC DNA]</scope>
    <source>
        <strain evidence="4">ICMP 257</strain>
    </source>
</reference>
<keyword evidence="4" id="KW-1185">Reference proteome</keyword>